<gene>
    <name evidence="1" type="ORF">FH603_3160</name>
</gene>
<sequence>MALLTTFELLVKRIAPTPGGPANPSNAPFRRVVQGYFLTIAYIPDNNSADLSIRMRFTTNIVSEDLLDPNNRLYRGLTGTSPTNSNHSFVVDNAGAQTATLLTALAPLATSQPFESTPFTIQPGQTISAALFPNVGNPFVLSAENLAVRGYAEILTENGEPSNDQLLISAEQRGTLLDNDYPVFNNTDILDFDQISYSLPLAGGRALIRI</sequence>
<dbReference type="RefSeq" id="WP_186738408.1">
    <property type="nucleotide sequence ID" value="NZ_VFIA01000018.1"/>
</dbReference>
<comment type="caution">
    <text evidence="1">The sequence shown here is derived from an EMBL/GenBank/DDBJ whole genome shotgun (WGS) entry which is preliminary data.</text>
</comment>
<evidence type="ECO:0000313" key="1">
    <source>
        <dbReference type="EMBL" id="MBC3792646.1"/>
    </source>
</evidence>
<evidence type="ECO:0000313" key="2">
    <source>
        <dbReference type="Proteomes" id="UP000700732"/>
    </source>
</evidence>
<keyword evidence="2" id="KW-1185">Reference proteome</keyword>
<accession>A0ABR6W7T9</accession>
<dbReference type="Proteomes" id="UP000700732">
    <property type="component" value="Unassembled WGS sequence"/>
</dbReference>
<protein>
    <submittedName>
        <fullName evidence="1">Uncharacterized protein</fullName>
    </submittedName>
</protein>
<dbReference type="EMBL" id="VFIA01000018">
    <property type="protein sequence ID" value="MBC3792646.1"/>
    <property type="molecule type" value="Genomic_DNA"/>
</dbReference>
<proteinExistence type="predicted"/>
<name>A0ABR6W7T9_9BACT</name>
<reference evidence="1 2" key="1">
    <citation type="submission" date="2019-06" db="EMBL/GenBank/DDBJ databases">
        <title>Spirosoma utsteinense sp. nov. isolated from Antarctic ice-free soils.</title>
        <authorList>
            <person name="Tahon G."/>
        </authorList>
    </citation>
    <scope>NUCLEOTIDE SEQUENCE [LARGE SCALE GENOMIC DNA]</scope>
    <source>
        <strain evidence="1 2">LMG 31447</strain>
    </source>
</reference>
<organism evidence="1 2">
    <name type="scientific">Spirosoma utsteinense</name>
    <dbReference type="NCBI Taxonomy" id="2585773"/>
    <lineage>
        <taxon>Bacteria</taxon>
        <taxon>Pseudomonadati</taxon>
        <taxon>Bacteroidota</taxon>
        <taxon>Cytophagia</taxon>
        <taxon>Cytophagales</taxon>
        <taxon>Cytophagaceae</taxon>
        <taxon>Spirosoma</taxon>
    </lineage>
</organism>